<evidence type="ECO:0000256" key="5">
    <source>
        <dbReference type="ARBA" id="ARBA00022968"/>
    </source>
</evidence>
<feature type="compositionally biased region" description="Low complexity" evidence="12">
    <location>
        <begin position="135"/>
        <end position="150"/>
    </location>
</feature>
<accession>A0AAY4BV26</accession>
<dbReference type="PANTHER" id="PTHR12137">
    <property type="entry name" value="CARBOHYDRATE SULFOTRANSFERASE"/>
    <property type="match status" value="1"/>
</dbReference>
<reference evidence="13" key="1">
    <citation type="submission" date="2025-08" db="UniProtKB">
        <authorList>
            <consortium name="Ensembl"/>
        </authorList>
    </citation>
    <scope>IDENTIFICATION</scope>
</reference>
<evidence type="ECO:0000256" key="1">
    <source>
        <dbReference type="ARBA" id="ARBA00004323"/>
    </source>
</evidence>
<dbReference type="Pfam" id="PF03567">
    <property type="entry name" value="Sulfotransfer_2"/>
    <property type="match status" value="1"/>
</dbReference>
<keyword evidence="10 11" id="KW-0119">Carbohydrate metabolism</keyword>
<feature type="region of interest" description="Disordered" evidence="12">
    <location>
        <begin position="135"/>
        <end position="169"/>
    </location>
</feature>
<evidence type="ECO:0000256" key="12">
    <source>
        <dbReference type="SAM" id="MobiDB-lite"/>
    </source>
</evidence>
<evidence type="ECO:0000256" key="8">
    <source>
        <dbReference type="ARBA" id="ARBA00023136"/>
    </source>
</evidence>
<dbReference type="GO" id="GO:0008146">
    <property type="term" value="F:sulfotransferase activity"/>
    <property type="evidence" value="ECO:0007669"/>
    <property type="project" value="InterPro"/>
</dbReference>
<dbReference type="InterPro" id="IPR018011">
    <property type="entry name" value="Carb_sulfotrans_8-10"/>
</dbReference>
<evidence type="ECO:0000313" key="13">
    <source>
        <dbReference type="Ensembl" id="ENSDCDP00010024694.1"/>
    </source>
</evidence>
<comment type="similarity">
    <text evidence="2 11">Belongs to the sulfotransferase 2 family.</text>
</comment>
<evidence type="ECO:0000256" key="2">
    <source>
        <dbReference type="ARBA" id="ARBA00006339"/>
    </source>
</evidence>
<dbReference type="GO" id="GO:0030166">
    <property type="term" value="P:proteoglycan biosynthetic process"/>
    <property type="evidence" value="ECO:0007669"/>
    <property type="project" value="TreeGrafter"/>
</dbReference>
<dbReference type="PANTHER" id="PTHR12137:SF60">
    <property type="entry name" value="CARBOHYDRATE SULFOTRANSFERASE 13"/>
    <property type="match status" value="1"/>
</dbReference>
<keyword evidence="8" id="KW-0472">Membrane</keyword>
<evidence type="ECO:0000256" key="3">
    <source>
        <dbReference type="ARBA" id="ARBA00022679"/>
    </source>
</evidence>
<keyword evidence="5 11" id="KW-0735">Signal-anchor</keyword>
<organism evidence="13 14">
    <name type="scientific">Denticeps clupeoides</name>
    <name type="common">denticle herring</name>
    <dbReference type="NCBI Taxonomy" id="299321"/>
    <lineage>
        <taxon>Eukaryota</taxon>
        <taxon>Metazoa</taxon>
        <taxon>Chordata</taxon>
        <taxon>Craniata</taxon>
        <taxon>Vertebrata</taxon>
        <taxon>Euteleostomi</taxon>
        <taxon>Actinopterygii</taxon>
        <taxon>Neopterygii</taxon>
        <taxon>Teleostei</taxon>
        <taxon>Clupei</taxon>
        <taxon>Clupeiformes</taxon>
        <taxon>Denticipitoidei</taxon>
        <taxon>Denticipitidae</taxon>
        <taxon>Denticeps</taxon>
    </lineage>
</organism>
<sequence>MLYSSDQVTLFMFLSLIVPGNFTRRPNPEGLTVSSYRDSPPRRHSGQALTPDDLRHLIVDDEHGLLLLRPQGGLYQLEEGDDGLDRRWAISGPPPLAGRLLRLRDPPRLASYLKFVFCATPSSAWSPPTATNSLAATTAPSTGATAPRSSGSIAATHPRPRPRGHDVSFRRVPLLPGGSADPRQGPFNEHWERVHQLCHPCLVHYDVVGKYETLQQDAQYVLKLAGAGDKIHFPALAKDSRTTGDTAAGFFSSIGPFYQRRLYSLYHMDFLLFNYSTPTYLQLR</sequence>
<dbReference type="InterPro" id="IPR005331">
    <property type="entry name" value="Sulfotransferase"/>
</dbReference>
<name>A0AAY4BV26_9TELE</name>
<keyword evidence="3 11" id="KW-0808">Transferase</keyword>
<protein>
    <recommendedName>
        <fullName evidence="11">Carbohydrate sulfotransferase</fullName>
        <ecNumber evidence="11">2.8.2.-</ecNumber>
    </recommendedName>
</protein>
<keyword evidence="7 11" id="KW-0333">Golgi apparatus</keyword>
<dbReference type="Proteomes" id="UP000694580">
    <property type="component" value="Unplaced"/>
</dbReference>
<dbReference type="GeneTree" id="ENSGT00940000161154"/>
<keyword evidence="4" id="KW-0812">Transmembrane</keyword>
<feature type="region of interest" description="Disordered" evidence="12">
    <location>
        <begin position="28"/>
        <end position="49"/>
    </location>
</feature>
<evidence type="ECO:0000256" key="7">
    <source>
        <dbReference type="ARBA" id="ARBA00023034"/>
    </source>
</evidence>
<dbReference type="EC" id="2.8.2.-" evidence="11"/>
<evidence type="ECO:0000256" key="4">
    <source>
        <dbReference type="ARBA" id="ARBA00022692"/>
    </source>
</evidence>
<comment type="subcellular location">
    <subcellularLocation>
        <location evidence="1 11">Golgi apparatus membrane</location>
        <topology evidence="1 11">Single-pass type II membrane protein</topology>
    </subcellularLocation>
</comment>
<keyword evidence="14" id="KW-1185">Reference proteome</keyword>
<proteinExistence type="inferred from homology"/>
<keyword evidence="6" id="KW-1133">Transmembrane helix</keyword>
<evidence type="ECO:0000313" key="14">
    <source>
        <dbReference type="Proteomes" id="UP000694580"/>
    </source>
</evidence>
<evidence type="ECO:0000256" key="10">
    <source>
        <dbReference type="ARBA" id="ARBA00023277"/>
    </source>
</evidence>
<dbReference type="GO" id="GO:0000139">
    <property type="term" value="C:Golgi membrane"/>
    <property type="evidence" value="ECO:0007669"/>
    <property type="project" value="UniProtKB-SubCell"/>
</dbReference>
<dbReference type="Ensembl" id="ENSDCDT00010030615.1">
    <property type="protein sequence ID" value="ENSDCDP00010024694.1"/>
    <property type="gene ID" value="ENSDCDG00010015729.1"/>
</dbReference>
<evidence type="ECO:0000256" key="6">
    <source>
        <dbReference type="ARBA" id="ARBA00022989"/>
    </source>
</evidence>
<reference evidence="13" key="2">
    <citation type="submission" date="2025-09" db="UniProtKB">
        <authorList>
            <consortium name="Ensembl"/>
        </authorList>
    </citation>
    <scope>IDENTIFICATION</scope>
</reference>
<dbReference type="AlphaFoldDB" id="A0AAY4BV26"/>
<dbReference type="GO" id="GO:0016051">
    <property type="term" value="P:carbohydrate biosynthetic process"/>
    <property type="evidence" value="ECO:0007669"/>
    <property type="project" value="InterPro"/>
</dbReference>
<evidence type="ECO:0000256" key="11">
    <source>
        <dbReference type="RuleBase" id="RU364020"/>
    </source>
</evidence>
<keyword evidence="9 11" id="KW-0325">Glycoprotein</keyword>
<evidence type="ECO:0000256" key="9">
    <source>
        <dbReference type="ARBA" id="ARBA00023180"/>
    </source>
</evidence>